<name>A0A1F6GNN4_9PROT</name>
<sequence length="435" mass="49082">MNSPAPAVLQALEALSAKYPSVPMEAILKQDLLRLGVGFSEDSLRIATGFKPKDYFIFSFDLSTLEDLEKAGAHLLKAPEEVRFFGGPYLLQPTIFNVRLSPTSPYQVGIGEGKLQLFLGQVQLAEVEYHPVPPFYQSPLQSGKKISEIAPVLEWGYLVYLTLYRLCQYWGKDEECQFCDINENYRQQKKAGREYTGVKDLSDILEALETINRLDTAKTTQAITLTGGSITGLLNHKTELDFYLDYARPIFERFGDRWILKAVVEAFEKADCQRLYTEGGVRIYHPNYEVWDQELFKRLCPGKERFVGYNRWMRRIVESAEVFGPDHVIPNFVGGVEMAAPYGFGTVEAAVESTVLGLEFFMSKGILPRFTTWCPEPLSALGSQPPPPLEYFVYLLKRYKECFTHYGLKVPPGYGQAGLGKAVFSVSAFMDVLAP</sequence>
<dbReference type="Proteomes" id="UP000177583">
    <property type="component" value="Unassembled WGS sequence"/>
</dbReference>
<comment type="caution">
    <text evidence="1">The sequence shown here is derived from an EMBL/GenBank/DDBJ whole genome shotgun (WGS) entry which is preliminary data.</text>
</comment>
<dbReference type="EMBL" id="MFNF01000055">
    <property type="protein sequence ID" value="OGG99718.1"/>
    <property type="molecule type" value="Genomic_DNA"/>
</dbReference>
<dbReference type="InterPro" id="IPR058240">
    <property type="entry name" value="rSAM_sf"/>
</dbReference>
<dbReference type="SUPFAM" id="SSF102114">
    <property type="entry name" value="Radical SAM enzymes"/>
    <property type="match status" value="1"/>
</dbReference>
<evidence type="ECO:0000313" key="1">
    <source>
        <dbReference type="EMBL" id="OGG99718.1"/>
    </source>
</evidence>
<gene>
    <name evidence="1" type="ORF">A2557_06145</name>
</gene>
<accession>A0A1F6GNN4</accession>
<reference evidence="1 2" key="1">
    <citation type="journal article" date="2016" name="Nat. Commun.">
        <title>Thousands of microbial genomes shed light on interconnected biogeochemical processes in an aquifer system.</title>
        <authorList>
            <person name="Anantharaman K."/>
            <person name="Brown C.T."/>
            <person name="Hug L.A."/>
            <person name="Sharon I."/>
            <person name="Castelle C.J."/>
            <person name="Probst A.J."/>
            <person name="Thomas B.C."/>
            <person name="Singh A."/>
            <person name="Wilkins M.J."/>
            <person name="Karaoz U."/>
            <person name="Brodie E.L."/>
            <person name="Williams K.H."/>
            <person name="Hubbard S.S."/>
            <person name="Banfield J.F."/>
        </authorList>
    </citation>
    <scope>NUCLEOTIDE SEQUENCE [LARGE SCALE GENOMIC DNA]</scope>
</reference>
<protein>
    <submittedName>
        <fullName evidence="1">Radical SAM protein</fullName>
    </submittedName>
</protein>
<proteinExistence type="predicted"/>
<evidence type="ECO:0000313" key="2">
    <source>
        <dbReference type="Proteomes" id="UP000177583"/>
    </source>
</evidence>
<dbReference type="NCBIfam" id="NF045502">
    <property type="entry name" value="variant_rSAM"/>
    <property type="match status" value="1"/>
</dbReference>
<dbReference type="AlphaFoldDB" id="A0A1F6GNN4"/>
<organism evidence="1 2">
    <name type="scientific">Candidatus Lambdaproteobacteria bacterium RIFOXYD2_FULL_56_26</name>
    <dbReference type="NCBI Taxonomy" id="1817773"/>
    <lineage>
        <taxon>Bacteria</taxon>
        <taxon>Pseudomonadati</taxon>
        <taxon>Pseudomonadota</taxon>
        <taxon>Candidatus Lambdaproteobacteria</taxon>
    </lineage>
</organism>